<name>A0AAJ1FEH5_9BACT</name>
<dbReference type="RefSeq" id="WP_022333724.1">
    <property type="nucleotide sequence ID" value="NZ_DAWDUM010000006.1"/>
</dbReference>
<dbReference type="Proteomes" id="UP001205035">
    <property type="component" value="Unassembled WGS sequence"/>
</dbReference>
<dbReference type="EMBL" id="JANGBQ010000015">
    <property type="protein sequence ID" value="MCQ5083387.1"/>
    <property type="molecule type" value="Genomic_DNA"/>
</dbReference>
<comment type="caution">
    <text evidence="2">The sequence shown here is derived from an EMBL/GenBank/DDBJ whole genome shotgun (WGS) entry which is preliminary data.</text>
</comment>
<evidence type="ECO:0000256" key="1">
    <source>
        <dbReference type="SAM" id="MobiDB-lite"/>
    </source>
</evidence>
<sequence length="179" mass="20235">MAGSDGRDSWNEATKEKRYTEAYDALNSALKKTPATPHALSDALWIARELGRTNEEVQRLEWRLYALLTWISLLGEGSEQYPAVVVNVRDEYTFMYDYMGVRKVLGQQLIRKDDGIPYDKIDIEPLDTSDSKISEVWFDVSYPFTMLASPGHWAKKLTGETLTKDTAPENEPGVPSPGE</sequence>
<organism evidence="2 3">
    <name type="scientific">Alistipes onderdonkii</name>
    <dbReference type="NCBI Taxonomy" id="328813"/>
    <lineage>
        <taxon>Bacteria</taxon>
        <taxon>Pseudomonadati</taxon>
        <taxon>Bacteroidota</taxon>
        <taxon>Bacteroidia</taxon>
        <taxon>Bacteroidales</taxon>
        <taxon>Rikenellaceae</taxon>
        <taxon>Alistipes</taxon>
    </lineage>
</organism>
<proteinExistence type="predicted"/>
<feature type="region of interest" description="Disordered" evidence="1">
    <location>
        <begin position="160"/>
        <end position="179"/>
    </location>
</feature>
<evidence type="ECO:0000313" key="3">
    <source>
        <dbReference type="Proteomes" id="UP001205035"/>
    </source>
</evidence>
<dbReference type="AlphaFoldDB" id="A0AAJ1FEH5"/>
<protein>
    <submittedName>
        <fullName evidence="2">DUF4919 domain-containing protein</fullName>
    </submittedName>
</protein>
<accession>A0AAJ1FEH5</accession>
<evidence type="ECO:0000313" key="2">
    <source>
        <dbReference type="EMBL" id="MCQ5083387.1"/>
    </source>
</evidence>
<gene>
    <name evidence="2" type="ORF">NE651_10875</name>
</gene>
<reference evidence="2" key="1">
    <citation type="submission" date="2022-06" db="EMBL/GenBank/DDBJ databases">
        <title>Isolation of gut microbiota from human fecal samples.</title>
        <authorList>
            <person name="Pamer E.G."/>
            <person name="Barat B."/>
            <person name="Waligurski E."/>
            <person name="Medina S."/>
            <person name="Paddock L."/>
            <person name="Mostad J."/>
        </authorList>
    </citation>
    <scope>NUCLEOTIDE SEQUENCE</scope>
    <source>
        <strain evidence="2">DFI.6.22</strain>
    </source>
</reference>